<protein>
    <submittedName>
        <fullName evidence="2">Uncharacterized protein</fullName>
    </submittedName>
</protein>
<gene>
    <name evidence="2" type="ORF">PVAG01_05447</name>
</gene>
<organism evidence="2 3">
    <name type="scientific">Phlyctema vagabunda</name>
    <dbReference type="NCBI Taxonomy" id="108571"/>
    <lineage>
        <taxon>Eukaryota</taxon>
        <taxon>Fungi</taxon>
        <taxon>Dikarya</taxon>
        <taxon>Ascomycota</taxon>
        <taxon>Pezizomycotina</taxon>
        <taxon>Leotiomycetes</taxon>
        <taxon>Helotiales</taxon>
        <taxon>Dermateaceae</taxon>
        <taxon>Phlyctema</taxon>
    </lineage>
</organism>
<name>A0ABR4PK56_9HELO</name>
<proteinExistence type="predicted"/>
<dbReference type="EMBL" id="JBFCZG010000004">
    <property type="protein sequence ID" value="KAL3423700.1"/>
    <property type="molecule type" value="Genomic_DNA"/>
</dbReference>
<reference evidence="2 3" key="1">
    <citation type="submission" date="2024-06" db="EMBL/GenBank/DDBJ databases">
        <title>Complete genome of Phlyctema vagabunda strain 19-DSS-EL-015.</title>
        <authorList>
            <person name="Fiorenzani C."/>
        </authorList>
    </citation>
    <scope>NUCLEOTIDE SEQUENCE [LARGE SCALE GENOMIC DNA]</scope>
    <source>
        <strain evidence="2 3">19-DSS-EL-015</strain>
    </source>
</reference>
<feature type="signal peptide" evidence="1">
    <location>
        <begin position="1"/>
        <end position="25"/>
    </location>
</feature>
<feature type="chain" id="PRO_5047208616" evidence="1">
    <location>
        <begin position="26"/>
        <end position="210"/>
    </location>
</feature>
<keyword evidence="1" id="KW-0732">Signal</keyword>
<evidence type="ECO:0000256" key="1">
    <source>
        <dbReference type="SAM" id="SignalP"/>
    </source>
</evidence>
<evidence type="ECO:0000313" key="2">
    <source>
        <dbReference type="EMBL" id="KAL3423700.1"/>
    </source>
</evidence>
<comment type="caution">
    <text evidence="2">The sequence shown here is derived from an EMBL/GenBank/DDBJ whole genome shotgun (WGS) entry which is preliminary data.</text>
</comment>
<sequence length="210" mass="23740">MFYFSLFSIPVGLLALLAFLSVSSAGLNVRASLQPSTCPEVFVLSQKSLAFGKALEVLGYSPVEATNQSSPFFREPVYHAETFTEISSDSQHVEQMTRCPATKSIYAVDETHMPHAKANLSQTKFLSWSRLRNRFQMRMQSSKEEANVPSAIDESFIDPSQQHRMLRIGTRKYTAGQRWENWPELCKFLGIGYSVVERLHLNGLPNIKDD</sequence>
<accession>A0ABR4PK56</accession>
<dbReference type="Proteomes" id="UP001629113">
    <property type="component" value="Unassembled WGS sequence"/>
</dbReference>
<evidence type="ECO:0000313" key="3">
    <source>
        <dbReference type="Proteomes" id="UP001629113"/>
    </source>
</evidence>
<keyword evidence="3" id="KW-1185">Reference proteome</keyword>